<reference evidence="1 2" key="1">
    <citation type="submission" date="2018-08" db="EMBL/GenBank/DDBJ databases">
        <authorList>
            <person name="Ferrada E.E."/>
            <person name="Latorre B.A."/>
        </authorList>
    </citation>
    <scope>NUCLEOTIDE SEQUENCE [LARGE SCALE GENOMIC DNA]</scope>
    <source>
        <strain evidence="1 2">VK-A60T</strain>
    </source>
</reference>
<protein>
    <submittedName>
        <fullName evidence="1">Uncharacterized protein</fullName>
    </submittedName>
</protein>
<dbReference type="EMBL" id="CP031742">
    <property type="protein sequence ID" value="AXQ55793.1"/>
    <property type="molecule type" value="Genomic_DNA"/>
</dbReference>
<accession>A0A385DBI7</accession>
<dbReference type="GeneID" id="300115492"/>
<evidence type="ECO:0000313" key="2">
    <source>
        <dbReference type="Proteomes" id="UP000259636"/>
    </source>
</evidence>
<dbReference type="Proteomes" id="UP000259636">
    <property type="component" value="Chromosome"/>
</dbReference>
<sequence>MSLVVWHPRTRRQLVLLDVEGALRRVAAVPLGDRQFLVPEKELQTYPGASDPRAVAGCVARLVTPETVREGDLVSVAGEYRRVVERGHTRAGGRRLLLEGYGPWVMAFDRVAFRALDSPQPWNAPSADDSPRIPPYARCVTCEGATLSAWVRHLEWKREQILAQHREGMSLDRLCAVYEVPPDVLRACLARWEPEIASEAG</sequence>
<dbReference type="AlphaFoldDB" id="A0A385DBI7"/>
<dbReference type="KEGG" id="sky:D0C37_15060"/>
<organism evidence="1 2">
    <name type="scientific">Streptomyces koyangensis</name>
    <dbReference type="NCBI Taxonomy" id="188770"/>
    <lineage>
        <taxon>Bacteria</taxon>
        <taxon>Bacillati</taxon>
        <taxon>Actinomycetota</taxon>
        <taxon>Actinomycetes</taxon>
        <taxon>Kitasatosporales</taxon>
        <taxon>Streptomycetaceae</taxon>
        <taxon>Streptomyces</taxon>
        <taxon>Streptomyces aurantiacus group</taxon>
    </lineage>
</organism>
<name>A0A385DBI7_9ACTN</name>
<proteinExistence type="predicted"/>
<gene>
    <name evidence="1" type="ORF">D0C37_15060</name>
</gene>
<evidence type="ECO:0000313" key="1">
    <source>
        <dbReference type="EMBL" id="AXQ55793.1"/>
    </source>
</evidence>
<dbReference type="RefSeq" id="WP_018470098.1">
    <property type="nucleotide sequence ID" value="NZ_CP031742.1"/>
</dbReference>